<dbReference type="PROSITE" id="PS50995">
    <property type="entry name" value="HTH_MARR_2"/>
    <property type="match status" value="1"/>
</dbReference>
<accession>A0A6N7ZBE8</accession>
<protein>
    <submittedName>
        <fullName evidence="2">MarR family transcriptional regulator</fullName>
    </submittedName>
</protein>
<dbReference type="InterPro" id="IPR000835">
    <property type="entry name" value="HTH_MarR-typ"/>
</dbReference>
<dbReference type="OrthoDB" id="3177763at2"/>
<dbReference type="EMBL" id="WMBA01000086">
    <property type="protein sequence ID" value="MTD59047.1"/>
    <property type="molecule type" value="Genomic_DNA"/>
</dbReference>
<dbReference type="SUPFAM" id="SSF46785">
    <property type="entry name" value="Winged helix' DNA-binding domain"/>
    <property type="match status" value="1"/>
</dbReference>
<dbReference type="PANTHER" id="PTHR33164:SF43">
    <property type="entry name" value="HTH-TYPE TRANSCRIPTIONAL REPRESSOR YETL"/>
    <property type="match status" value="1"/>
</dbReference>
<dbReference type="InterPro" id="IPR039422">
    <property type="entry name" value="MarR/SlyA-like"/>
</dbReference>
<dbReference type="GO" id="GO:0003700">
    <property type="term" value="F:DNA-binding transcription factor activity"/>
    <property type="evidence" value="ECO:0007669"/>
    <property type="project" value="InterPro"/>
</dbReference>
<proteinExistence type="predicted"/>
<comment type="caution">
    <text evidence="2">The sequence shown here is derived from an EMBL/GenBank/DDBJ whole genome shotgun (WGS) entry which is preliminary data.</text>
</comment>
<dbReference type="SMART" id="SM00347">
    <property type="entry name" value="HTH_MARR"/>
    <property type="match status" value="1"/>
</dbReference>
<evidence type="ECO:0000259" key="1">
    <source>
        <dbReference type="PROSITE" id="PS50995"/>
    </source>
</evidence>
<evidence type="ECO:0000313" key="3">
    <source>
        <dbReference type="Proteomes" id="UP000440096"/>
    </source>
</evidence>
<reference evidence="2 3" key="1">
    <citation type="submission" date="2019-11" db="EMBL/GenBank/DDBJ databases">
        <title>Draft genome of Amycolatopsis RM579.</title>
        <authorList>
            <person name="Duangmal K."/>
            <person name="Mingma R."/>
        </authorList>
    </citation>
    <scope>NUCLEOTIDE SEQUENCE [LARGE SCALE GENOMIC DNA]</scope>
    <source>
        <strain evidence="2 3">RM579</strain>
    </source>
</reference>
<name>A0A6N7ZBE8_9PSEU</name>
<keyword evidence="3" id="KW-1185">Reference proteome</keyword>
<sequence length="151" mass="15909">MRGVTQPPPASPAMLLVLLGRRLRERMDGALREHGLSLRHLSALGHLAGRPGLSYSELARRAGITVQSMQSTLAQLEVLGAIDRGTEPGRGRTAELHVTRAGEALLAKGREVVQAADEDLLHALGEDQEALTTLLLRGLTAADGSAGRAGL</sequence>
<dbReference type="Proteomes" id="UP000440096">
    <property type="component" value="Unassembled WGS sequence"/>
</dbReference>
<dbReference type="GO" id="GO:0006950">
    <property type="term" value="P:response to stress"/>
    <property type="evidence" value="ECO:0007669"/>
    <property type="project" value="TreeGrafter"/>
</dbReference>
<gene>
    <name evidence="2" type="ORF">GKO32_34440</name>
</gene>
<dbReference type="Gene3D" id="1.10.10.10">
    <property type="entry name" value="Winged helix-like DNA-binding domain superfamily/Winged helix DNA-binding domain"/>
    <property type="match status" value="1"/>
</dbReference>
<dbReference type="Pfam" id="PF12802">
    <property type="entry name" value="MarR_2"/>
    <property type="match status" value="1"/>
</dbReference>
<organism evidence="2 3">
    <name type="scientific">Amycolatopsis pithecellobii</name>
    <dbReference type="NCBI Taxonomy" id="664692"/>
    <lineage>
        <taxon>Bacteria</taxon>
        <taxon>Bacillati</taxon>
        <taxon>Actinomycetota</taxon>
        <taxon>Actinomycetes</taxon>
        <taxon>Pseudonocardiales</taxon>
        <taxon>Pseudonocardiaceae</taxon>
        <taxon>Amycolatopsis</taxon>
    </lineage>
</organism>
<dbReference type="PANTHER" id="PTHR33164">
    <property type="entry name" value="TRANSCRIPTIONAL REGULATOR, MARR FAMILY"/>
    <property type="match status" value="1"/>
</dbReference>
<evidence type="ECO:0000313" key="2">
    <source>
        <dbReference type="EMBL" id="MTD59047.1"/>
    </source>
</evidence>
<dbReference type="InterPro" id="IPR036388">
    <property type="entry name" value="WH-like_DNA-bd_sf"/>
</dbReference>
<dbReference type="InterPro" id="IPR036390">
    <property type="entry name" value="WH_DNA-bd_sf"/>
</dbReference>
<dbReference type="RefSeq" id="WP_154761106.1">
    <property type="nucleotide sequence ID" value="NZ_WMBA01000086.1"/>
</dbReference>
<dbReference type="AlphaFoldDB" id="A0A6N7ZBE8"/>
<feature type="domain" description="HTH marR-type" evidence="1">
    <location>
        <begin position="9"/>
        <end position="141"/>
    </location>
</feature>